<dbReference type="SUPFAM" id="SSF54001">
    <property type="entry name" value="Cysteine proteinases"/>
    <property type="match status" value="1"/>
</dbReference>
<dbReference type="InterPro" id="IPR038765">
    <property type="entry name" value="Papain-like_cys_pep_sf"/>
</dbReference>
<proteinExistence type="predicted"/>
<dbReference type="Gene3D" id="3.10.620.30">
    <property type="match status" value="1"/>
</dbReference>
<organism evidence="2">
    <name type="scientific">Pontimicrobium sp. SW4</name>
    <dbReference type="NCBI Taxonomy" id="3153519"/>
    <lineage>
        <taxon>Bacteria</taxon>
        <taxon>Pseudomonadati</taxon>
        <taxon>Bacteroidota</taxon>
        <taxon>Flavobacteriia</taxon>
        <taxon>Flavobacteriales</taxon>
        <taxon>Flavobacteriaceae</taxon>
        <taxon>Pontimicrobium</taxon>
    </lineage>
</organism>
<evidence type="ECO:0000313" key="2">
    <source>
        <dbReference type="EMBL" id="XBG60575.1"/>
    </source>
</evidence>
<dbReference type="AlphaFoldDB" id="A0AAU7BQD1"/>
<accession>A0AAU7BQD1</accession>
<dbReference type="Gene3D" id="2.60.40.3140">
    <property type="match status" value="1"/>
</dbReference>
<name>A0AAU7BQD1_9FLAO</name>
<sequence length="617" mass="71226">MSQSNSLAVTEIPEELKKSANAVIRLSSLDVVIEKKNKMTYTYQRDVTVLNEKGNRFVEAYAGYDNQLKIRKIEAIIFDEHGEEIKKIRKRDFIDQSAVDGGTLYSDSRVLYMSYMPTSYPYTVSFTYEMETQNTAFIPSWRPITGYYVSVEKDSYRLKDLANLEIRYKTKNFEGYDVKINSNDTFLEFSLSYIQAKKPEQLSPVLSKVSPHCMVAVNQFYYYGADGYASNWKEFGDWVFNALLKGRNTVSNETKDKITQLVKGIDNPLERAQIVYEYVQNNTRYISVQVGIGGVQPIPASEVDRLKYGDCKGLTNYTQALLTVANVPSYYSVVQSGQEIVDFDPEFATLEQGNHIILAIPNGDELTWIDCTSQVHPFGFIGDFTDNRNVLLVKEGGSEIVKTTFYPDNKNSQYTSAKIKLEANGNFTSDVEINTEGIQYDSRFRIENFSDKDLMSYYKNLWGDINDLNIANYKFNNDKNLVKFTEELQVDAKGYATLNSESIIFSPNIFNKNTFVPDRYRNRQFNMEIQRGYLDVDTFEIEIPENYMIEGLPESVTEENKFGEYVIDFLIKDNTIIYKRKLLIKKGEYSKEDYNLYRDFRRKVSKLDKSIIVLKSK</sequence>
<reference evidence="2" key="1">
    <citation type="submission" date="2024-05" db="EMBL/GenBank/DDBJ databases">
        <title>Pontimicrobium maritimus sp. nov., isolated form sea water.</title>
        <authorList>
            <person name="Muhammad N."/>
            <person name="Vuong T.Q."/>
            <person name="Han H.L."/>
            <person name="Kim S.-G."/>
        </authorList>
    </citation>
    <scope>NUCLEOTIDE SEQUENCE</scope>
    <source>
        <strain evidence="2">SW4</strain>
    </source>
</reference>
<dbReference type="RefSeq" id="WP_347922805.1">
    <property type="nucleotide sequence ID" value="NZ_CP157199.1"/>
</dbReference>
<dbReference type="Gene3D" id="2.60.120.1130">
    <property type="match status" value="1"/>
</dbReference>
<dbReference type="EMBL" id="CP157199">
    <property type="protein sequence ID" value="XBG60575.1"/>
    <property type="molecule type" value="Genomic_DNA"/>
</dbReference>
<gene>
    <name evidence="2" type="ORF">ABGB03_11980</name>
</gene>
<protein>
    <submittedName>
        <fullName evidence="2">DUF3857 domain-containing protein</fullName>
    </submittedName>
</protein>
<dbReference type="Pfam" id="PF12969">
    <property type="entry name" value="DUF3857"/>
    <property type="match status" value="1"/>
</dbReference>
<evidence type="ECO:0000259" key="1">
    <source>
        <dbReference type="Pfam" id="PF12969"/>
    </source>
</evidence>
<feature type="domain" description="DUF3857" evidence="1">
    <location>
        <begin position="37"/>
        <end position="194"/>
    </location>
</feature>
<dbReference type="InterPro" id="IPR024618">
    <property type="entry name" value="DUF3857"/>
</dbReference>